<name>A0A0E9T631_ANGAN</name>
<sequence>MVRLENTGPGGSRELRRCWVALLWDASCVVSVGRDGLCCLWYRDLASFWCRCFLVTWHFVR</sequence>
<accession>A0A0E9T631</accession>
<evidence type="ECO:0000313" key="1">
    <source>
        <dbReference type="EMBL" id="JAH49124.1"/>
    </source>
</evidence>
<dbReference type="AlphaFoldDB" id="A0A0E9T631"/>
<proteinExistence type="predicted"/>
<protein>
    <submittedName>
        <fullName evidence="1">Uncharacterized protein</fullName>
    </submittedName>
</protein>
<reference evidence="1" key="2">
    <citation type="journal article" date="2015" name="Fish Shellfish Immunol.">
        <title>Early steps in the European eel (Anguilla anguilla)-Vibrio vulnificus interaction in the gills: Role of the RtxA13 toxin.</title>
        <authorList>
            <person name="Callol A."/>
            <person name="Pajuelo D."/>
            <person name="Ebbesson L."/>
            <person name="Teles M."/>
            <person name="MacKenzie S."/>
            <person name="Amaro C."/>
        </authorList>
    </citation>
    <scope>NUCLEOTIDE SEQUENCE</scope>
</reference>
<reference evidence="1" key="1">
    <citation type="submission" date="2014-11" db="EMBL/GenBank/DDBJ databases">
        <authorList>
            <person name="Amaro Gonzalez C."/>
        </authorList>
    </citation>
    <scope>NUCLEOTIDE SEQUENCE</scope>
</reference>
<dbReference type="EMBL" id="GBXM01059453">
    <property type="protein sequence ID" value="JAH49124.1"/>
    <property type="molecule type" value="Transcribed_RNA"/>
</dbReference>
<organism evidence="1">
    <name type="scientific">Anguilla anguilla</name>
    <name type="common">European freshwater eel</name>
    <name type="synonym">Muraena anguilla</name>
    <dbReference type="NCBI Taxonomy" id="7936"/>
    <lineage>
        <taxon>Eukaryota</taxon>
        <taxon>Metazoa</taxon>
        <taxon>Chordata</taxon>
        <taxon>Craniata</taxon>
        <taxon>Vertebrata</taxon>
        <taxon>Euteleostomi</taxon>
        <taxon>Actinopterygii</taxon>
        <taxon>Neopterygii</taxon>
        <taxon>Teleostei</taxon>
        <taxon>Anguilliformes</taxon>
        <taxon>Anguillidae</taxon>
        <taxon>Anguilla</taxon>
    </lineage>
</organism>